<feature type="transmembrane region" description="Helical" evidence="13">
    <location>
        <begin position="131"/>
        <end position="153"/>
    </location>
</feature>
<evidence type="ECO:0000256" key="12">
    <source>
        <dbReference type="ARBA" id="ARBA00023136"/>
    </source>
</evidence>
<keyword evidence="6 13" id="KW-0812">Transmembrane</keyword>
<evidence type="ECO:0000313" key="15">
    <source>
        <dbReference type="EMBL" id="NML43922.1"/>
    </source>
</evidence>
<evidence type="ECO:0000256" key="8">
    <source>
        <dbReference type="ARBA" id="ARBA00022801"/>
    </source>
</evidence>
<dbReference type="InterPro" id="IPR008915">
    <property type="entry name" value="Peptidase_M50"/>
</dbReference>
<keyword evidence="10 13" id="KW-1133">Transmembrane helix</keyword>
<evidence type="ECO:0000256" key="4">
    <source>
        <dbReference type="ARBA" id="ARBA00022475"/>
    </source>
</evidence>
<evidence type="ECO:0000256" key="1">
    <source>
        <dbReference type="ARBA" id="ARBA00001947"/>
    </source>
</evidence>
<dbReference type="EMBL" id="JABBFX010000001">
    <property type="protein sequence ID" value="NML43922.1"/>
    <property type="molecule type" value="Genomic_DNA"/>
</dbReference>
<gene>
    <name evidence="15" type="ORF">HHL11_09190</name>
</gene>
<name>A0A848H2J2_9BURK</name>
<evidence type="ECO:0000256" key="10">
    <source>
        <dbReference type="ARBA" id="ARBA00022989"/>
    </source>
</evidence>
<dbReference type="PANTHER" id="PTHR35864:SF1">
    <property type="entry name" value="ZINC METALLOPROTEASE YWHC-RELATED"/>
    <property type="match status" value="1"/>
</dbReference>
<comment type="caution">
    <text evidence="15">The sequence shown here is derived from an EMBL/GenBank/DDBJ whole genome shotgun (WGS) entry which is preliminary data.</text>
</comment>
<feature type="transmembrane region" description="Helical" evidence="13">
    <location>
        <begin position="6"/>
        <end position="24"/>
    </location>
</feature>
<comment type="similarity">
    <text evidence="3">Belongs to the peptidase M50B family.</text>
</comment>
<dbReference type="GO" id="GO:0046872">
    <property type="term" value="F:metal ion binding"/>
    <property type="evidence" value="ECO:0007669"/>
    <property type="project" value="UniProtKB-KW"/>
</dbReference>
<dbReference type="Proteomes" id="UP000541185">
    <property type="component" value="Unassembled WGS sequence"/>
</dbReference>
<evidence type="ECO:0000259" key="14">
    <source>
        <dbReference type="Pfam" id="PF02163"/>
    </source>
</evidence>
<dbReference type="PANTHER" id="PTHR35864">
    <property type="entry name" value="ZINC METALLOPROTEASE MJ0611-RELATED"/>
    <property type="match status" value="1"/>
</dbReference>
<keyword evidence="4" id="KW-1003">Cell membrane</keyword>
<keyword evidence="9" id="KW-0862">Zinc</keyword>
<sequence>MNPAFWIQSILVYCIPTLFAITLHEVAHGWVARRCGDDTAWVAGRITLNPLKHIDPVGTILFPLVLFVATGGSYALGYAKPVPVRLGRLRDPRKQAILVILAGPACNFLQALLWAVVLVGLQVAGIRERFFVGMAQAGVLVNLAMFAFNLLPIPPLDGGRALVELLPYKAAHALARLEPWGFMLVTLLVVAGFVDTWWMRPLIDLSLGAVRVVLSPLYSLFS</sequence>
<feature type="transmembrane region" description="Helical" evidence="13">
    <location>
        <begin position="57"/>
        <end position="76"/>
    </location>
</feature>
<keyword evidence="16" id="KW-1185">Reference proteome</keyword>
<reference evidence="15 16" key="1">
    <citation type="submission" date="2020-04" db="EMBL/GenBank/DDBJ databases">
        <title>Ramlibacter sp. G-1-2-2 isolated from soil.</title>
        <authorList>
            <person name="Dahal R.H."/>
        </authorList>
    </citation>
    <scope>NUCLEOTIDE SEQUENCE [LARGE SCALE GENOMIC DNA]</scope>
    <source>
        <strain evidence="15 16">G-1-2-2</strain>
    </source>
</reference>
<feature type="domain" description="Peptidase M50" evidence="14">
    <location>
        <begin position="18"/>
        <end position="134"/>
    </location>
</feature>
<evidence type="ECO:0000256" key="6">
    <source>
        <dbReference type="ARBA" id="ARBA00022692"/>
    </source>
</evidence>
<proteinExistence type="inferred from homology"/>
<keyword evidence="11" id="KW-0482">Metalloprotease</keyword>
<dbReference type="Pfam" id="PF02163">
    <property type="entry name" value="Peptidase_M50"/>
    <property type="match status" value="1"/>
</dbReference>
<evidence type="ECO:0000256" key="2">
    <source>
        <dbReference type="ARBA" id="ARBA00004651"/>
    </source>
</evidence>
<keyword evidence="12 13" id="KW-0472">Membrane</keyword>
<feature type="transmembrane region" description="Helical" evidence="13">
    <location>
        <begin position="96"/>
        <end position="119"/>
    </location>
</feature>
<dbReference type="AlphaFoldDB" id="A0A848H2J2"/>
<evidence type="ECO:0000256" key="5">
    <source>
        <dbReference type="ARBA" id="ARBA00022670"/>
    </source>
</evidence>
<dbReference type="GO" id="GO:0008237">
    <property type="term" value="F:metallopeptidase activity"/>
    <property type="evidence" value="ECO:0007669"/>
    <property type="project" value="UniProtKB-KW"/>
</dbReference>
<comment type="cofactor">
    <cofactor evidence="1">
        <name>Zn(2+)</name>
        <dbReference type="ChEBI" id="CHEBI:29105"/>
    </cofactor>
</comment>
<feature type="transmembrane region" description="Helical" evidence="13">
    <location>
        <begin position="173"/>
        <end position="194"/>
    </location>
</feature>
<comment type="subcellular location">
    <subcellularLocation>
        <location evidence="2">Cell membrane</location>
        <topology evidence="2">Multi-pass membrane protein</topology>
    </subcellularLocation>
</comment>
<dbReference type="InterPro" id="IPR044537">
    <property type="entry name" value="Rip2-like"/>
</dbReference>
<keyword evidence="5 15" id="KW-0645">Protease</keyword>
<keyword evidence="7" id="KW-0479">Metal-binding</keyword>
<organism evidence="15 16">
    <name type="scientific">Ramlibacter agri</name>
    <dbReference type="NCBI Taxonomy" id="2728837"/>
    <lineage>
        <taxon>Bacteria</taxon>
        <taxon>Pseudomonadati</taxon>
        <taxon>Pseudomonadota</taxon>
        <taxon>Betaproteobacteria</taxon>
        <taxon>Burkholderiales</taxon>
        <taxon>Comamonadaceae</taxon>
        <taxon>Ramlibacter</taxon>
    </lineage>
</organism>
<dbReference type="GO" id="GO:0006508">
    <property type="term" value="P:proteolysis"/>
    <property type="evidence" value="ECO:0007669"/>
    <property type="project" value="UniProtKB-KW"/>
</dbReference>
<evidence type="ECO:0000256" key="13">
    <source>
        <dbReference type="SAM" id="Phobius"/>
    </source>
</evidence>
<dbReference type="InterPro" id="IPR052348">
    <property type="entry name" value="Metallopeptidase_M50B"/>
</dbReference>
<protein>
    <submittedName>
        <fullName evidence="15">Site-2 protease family protein</fullName>
    </submittedName>
</protein>
<accession>A0A848H2J2</accession>
<dbReference type="GO" id="GO:0005886">
    <property type="term" value="C:plasma membrane"/>
    <property type="evidence" value="ECO:0007669"/>
    <property type="project" value="UniProtKB-SubCell"/>
</dbReference>
<keyword evidence="8" id="KW-0378">Hydrolase</keyword>
<evidence type="ECO:0000256" key="11">
    <source>
        <dbReference type="ARBA" id="ARBA00023049"/>
    </source>
</evidence>
<evidence type="ECO:0000313" key="16">
    <source>
        <dbReference type="Proteomes" id="UP000541185"/>
    </source>
</evidence>
<evidence type="ECO:0000256" key="3">
    <source>
        <dbReference type="ARBA" id="ARBA00007931"/>
    </source>
</evidence>
<evidence type="ECO:0000256" key="9">
    <source>
        <dbReference type="ARBA" id="ARBA00022833"/>
    </source>
</evidence>
<evidence type="ECO:0000256" key="7">
    <source>
        <dbReference type="ARBA" id="ARBA00022723"/>
    </source>
</evidence>
<dbReference type="CDD" id="cd06158">
    <property type="entry name" value="S2P-M50_like_1"/>
    <property type="match status" value="1"/>
</dbReference>